<evidence type="ECO:0000256" key="4">
    <source>
        <dbReference type="ARBA" id="ARBA00023136"/>
    </source>
</evidence>
<dbReference type="Pfam" id="PF13520">
    <property type="entry name" value="AA_permease_2"/>
    <property type="match status" value="1"/>
</dbReference>
<gene>
    <name evidence="6" type="ORF">IL334_006132</name>
</gene>
<evidence type="ECO:0008006" key="8">
    <source>
        <dbReference type="Google" id="ProtNLM"/>
    </source>
</evidence>
<dbReference type="PANTHER" id="PTHR11785">
    <property type="entry name" value="AMINO ACID TRANSPORTER"/>
    <property type="match status" value="1"/>
</dbReference>
<dbReference type="Gene3D" id="1.20.1740.10">
    <property type="entry name" value="Amino acid/polyamine transporter I"/>
    <property type="match status" value="1"/>
</dbReference>
<dbReference type="InterPro" id="IPR002293">
    <property type="entry name" value="AA/rel_permease1"/>
</dbReference>
<protein>
    <recommendedName>
        <fullName evidence="8">Amino acid permease/ SLC12A domain-containing protein</fullName>
    </recommendedName>
</protein>
<feature type="transmembrane region" description="Helical" evidence="5">
    <location>
        <begin position="78"/>
        <end position="104"/>
    </location>
</feature>
<keyword evidence="3 5" id="KW-1133">Transmembrane helix</keyword>
<evidence type="ECO:0000313" key="7">
    <source>
        <dbReference type="Proteomes" id="UP001329825"/>
    </source>
</evidence>
<dbReference type="GeneID" id="87958262"/>
<organism evidence="6 7">
    <name type="scientific">Kwoniella shivajii</name>
    <dbReference type="NCBI Taxonomy" id="564305"/>
    <lineage>
        <taxon>Eukaryota</taxon>
        <taxon>Fungi</taxon>
        <taxon>Dikarya</taxon>
        <taxon>Basidiomycota</taxon>
        <taxon>Agaricomycotina</taxon>
        <taxon>Tremellomycetes</taxon>
        <taxon>Tremellales</taxon>
        <taxon>Cryptococcaceae</taxon>
        <taxon>Kwoniella</taxon>
    </lineage>
</organism>
<evidence type="ECO:0000256" key="3">
    <source>
        <dbReference type="ARBA" id="ARBA00022989"/>
    </source>
</evidence>
<sequence length="183" mass="20084">MWTCIASSNANHALSETRTPVRALRIAAPAAIAIVTVLYMLANIVYFAAVPRDQILGNVRILSASSFRSVMGKKAERALSVFVVLSASDNFQHWVVSMIIMHALPPGDAYNPILNIVSYPLAVVNCFVVGGLVGLYFHRKQYSWNPAVEAILPVAIFFFLSNVYLVIAPFIAPDSPDQNVYEI</sequence>
<evidence type="ECO:0000313" key="6">
    <source>
        <dbReference type="EMBL" id="WRT69148.1"/>
    </source>
</evidence>
<name>A0ABZ1D5R3_9TREE</name>
<feature type="transmembrane region" description="Helical" evidence="5">
    <location>
        <begin position="26"/>
        <end position="50"/>
    </location>
</feature>
<dbReference type="RefSeq" id="XP_062793887.1">
    <property type="nucleotide sequence ID" value="XM_062937836.1"/>
</dbReference>
<comment type="subcellular location">
    <subcellularLocation>
        <location evidence="1">Membrane</location>
        <topology evidence="1">Multi-pass membrane protein</topology>
    </subcellularLocation>
</comment>
<evidence type="ECO:0000256" key="1">
    <source>
        <dbReference type="ARBA" id="ARBA00004141"/>
    </source>
</evidence>
<accession>A0ABZ1D5R3</accession>
<keyword evidence="7" id="KW-1185">Reference proteome</keyword>
<feature type="transmembrane region" description="Helical" evidence="5">
    <location>
        <begin position="150"/>
        <end position="172"/>
    </location>
</feature>
<dbReference type="EMBL" id="CP141888">
    <property type="protein sequence ID" value="WRT69148.1"/>
    <property type="molecule type" value="Genomic_DNA"/>
</dbReference>
<evidence type="ECO:0000256" key="5">
    <source>
        <dbReference type="SAM" id="Phobius"/>
    </source>
</evidence>
<reference evidence="6 7" key="1">
    <citation type="submission" date="2024-01" db="EMBL/GenBank/DDBJ databases">
        <title>Comparative genomics of Cryptococcus and Kwoniella reveals pathogenesis evolution and contrasting modes of karyotype evolution via chromosome fusion or intercentromeric recombination.</title>
        <authorList>
            <person name="Coelho M.A."/>
            <person name="David-Palma M."/>
            <person name="Shea T."/>
            <person name="Bowers K."/>
            <person name="McGinley-Smith S."/>
            <person name="Mohammad A.W."/>
            <person name="Gnirke A."/>
            <person name="Yurkov A.M."/>
            <person name="Nowrousian M."/>
            <person name="Sun S."/>
            <person name="Cuomo C.A."/>
            <person name="Heitman J."/>
        </authorList>
    </citation>
    <scope>NUCLEOTIDE SEQUENCE [LARGE SCALE GENOMIC DNA]</scope>
    <source>
        <strain evidence="6">CBS 11374</strain>
    </source>
</reference>
<keyword evidence="4 5" id="KW-0472">Membrane</keyword>
<dbReference type="PANTHER" id="PTHR11785:SF498">
    <property type="entry name" value="HIGH-AFFINITY METHIONINE PERMEASE"/>
    <property type="match status" value="1"/>
</dbReference>
<dbReference type="Proteomes" id="UP001329825">
    <property type="component" value="Chromosome 8"/>
</dbReference>
<dbReference type="InterPro" id="IPR050598">
    <property type="entry name" value="AminoAcid_Transporter"/>
</dbReference>
<evidence type="ECO:0000256" key="2">
    <source>
        <dbReference type="ARBA" id="ARBA00022692"/>
    </source>
</evidence>
<keyword evidence="2 5" id="KW-0812">Transmembrane</keyword>
<feature type="transmembrane region" description="Helical" evidence="5">
    <location>
        <begin position="116"/>
        <end position="138"/>
    </location>
</feature>
<proteinExistence type="predicted"/>